<organism evidence="3 4">
    <name type="scientific">Bacterioplanoides pacificum</name>
    <dbReference type="NCBI Taxonomy" id="1171596"/>
    <lineage>
        <taxon>Bacteria</taxon>
        <taxon>Pseudomonadati</taxon>
        <taxon>Pseudomonadota</taxon>
        <taxon>Gammaproteobacteria</taxon>
        <taxon>Oceanospirillales</taxon>
        <taxon>Oceanospirillaceae</taxon>
        <taxon>Bacterioplanoides</taxon>
    </lineage>
</organism>
<accession>A0ABV7VZF5</accession>
<evidence type="ECO:0000256" key="1">
    <source>
        <dbReference type="SAM" id="MobiDB-lite"/>
    </source>
</evidence>
<feature type="compositionally biased region" description="Polar residues" evidence="1">
    <location>
        <begin position="65"/>
        <end position="79"/>
    </location>
</feature>
<feature type="compositionally biased region" description="Basic and acidic residues" evidence="1">
    <location>
        <begin position="38"/>
        <end position="58"/>
    </location>
</feature>
<sequence>MPTLLMTLLIALQSVVASADVHPLFDETTEHNAAALEHRHGDGQPLHGHQENDDHDSSPLHSHAFETQSDADNMQSGGESCQHCCHCHSPGFSSMVDKGLALNLSQTRSLLTSGQQYWPSQPYSPALRPPKHPA</sequence>
<feature type="chain" id="PRO_5046595125" description="DUF2946 domain-containing protein" evidence="2">
    <location>
        <begin position="20"/>
        <end position="134"/>
    </location>
</feature>
<name>A0ABV7VZF5_9GAMM</name>
<keyword evidence="2" id="KW-0732">Signal</keyword>
<evidence type="ECO:0000256" key="2">
    <source>
        <dbReference type="SAM" id="SignalP"/>
    </source>
</evidence>
<feature type="region of interest" description="Disordered" evidence="1">
    <location>
        <begin position="115"/>
        <end position="134"/>
    </location>
</feature>
<proteinExistence type="predicted"/>
<dbReference type="Proteomes" id="UP001595722">
    <property type="component" value="Unassembled WGS sequence"/>
</dbReference>
<gene>
    <name evidence="3" type="ORF">ACFOMG_14960</name>
</gene>
<evidence type="ECO:0008006" key="5">
    <source>
        <dbReference type="Google" id="ProtNLM"/>
    </source>
</evidence>
<feature type="signal peptide" evidence="2">
    <location>
        <begin position="1"/>
        <end position="19"/>
    </location>
</feature>
<protein>
    <recommendedName>
        <fullName evidence="5">DUF2946 domain-containing protein</fullName>
    </recommendedName>
</protein>
<evidence type="ECO:0000313" key="4">
    <source>
        <dbReference type="Proteomes" id="UP001595722"/>
    </source>
</evidence>
<feature type="region of interest" description="Disordered" evidence="1">
    <location>
        <begin position="38"/>
        <end position="82"/>
    </location>
</feature>
<comment type="caution">
    <text evidence="3">The sequence shown here is derived from an EMBL/GenBank/DDBJ whole genome shotgun (WGS) entry which is preliminary data.</text>
</comment>
<dbReference type="EMBL" id="JBHRYB010000015">
    <property type="protein sequence ID" value="MFC3681403.1"/>
    <property type="molecule type" value="Genomic_DNA"/>
</dbReference>
<reference evidence="4" key="1">
    <citation type="journal article" date="2019" name="Int. J. Syst. Evol. Microbiol.">
        <title>The Global Catalogue of Microorganisms (GCM) 10K type strain sequencing project: providing services to taxonomists for standard genome sequencing and annotation.</title>
        <authorList>
            <consortium name="The Broad Institute Genomics Platform"/>
            <consortium name="The Broad Institute Genome Sequencing Center for Infectious Disease"/>
            <person name="Wu L."/>
            <person name="Ma J."/>
        </authorList>
    </citation>
    <scope>NUCLEOTIDE SEQUENCE [LARGE SCALE GENOMIC DNA]</scope>
    <source>
        <strain evidence="4">KCTC 42424</strain>
    </source>
</reference>
<evidence type="ECO:0000313" key="3">
    <source>
        <dbReference type="EMBL" id="MFC3681403.1"/>
    </source>
</evidence>
<keyword evidence="4" id="KW-1185">Reference proteome</keyword>
<dbReference type="RefSeq" id="WP_376867792.1">
    <property type="nucleotide sequence ID" value="NZ_JBHRYB010000015.1"/>
</dbReference>